<dbReference type="AlphaFoldDB" id="A0A1Y1ZPR5"/>
<dbReference type="Proteomes" id="UP000193144">
    <property type="component" value="Unassembled WGS sequence"/>
</dbReference>
<organism evidence="2 3">
    <name type="scientific">Clohesyomyces aquaticus</name>
    <dbReference type="NCBI Taxonomy" id="1231657"/>
    <lineage>
        <taxon>Eukaryota</taxon>
        <taxon>Fungi</taxon>
        <taxon>Dikarya</taxon>
        <taxon>Ascomycota</taxon>
        <taxon>Pezizomycotina</taxon>
        <taxon>Dothideomycetes</taxon>
        <taxon>Pleosporomycetidae</taxon>
        <taxon>Pleosporales</taxon>
        <taxon>Lindgomycetaceae</taxon>
        <taxon>Clohesyomyces</taxon>
    </lineage>
</organism>
<gene>
    <name evidence="2" type="ORF">BCR34DRAFT_564091</name>
</gene>
<feature type="compositionally biased region" description="Basic residues" evidence="1">
    <location>
        <begin position="133"/>
        <end position="145"/>
    </location>
</feature>
<name>A0A1Y1ZPR5_9PLEO</name>
<accession>A0A1Y1ZPR5</accession>
<comment type="caution">
    <text evidence="2">The sequence shown here is derived from an EMBL/GenBank/DDBJ whole genome shotgun (WGS) entry which is preliminary data.</text>
</comment>
<reference evidence="2 3" key="1">
    <citation type="submission" date="2016-07" db="EMBL/GenBank/DDBJ databases">
        <title>Pervasive Adenine N6-methylation of Active Genes in Fungi.</title>
        <authorList>
            <consortium name="DOE Joint Genome Institute"/>
            <person name="Mondo S.J."/>
            <person name="Dannebaum R.O."/>
            <person name="Kuo R.C."/>
            <person name="Labutti K."/>
            <person name="Haridas S."/>
            <person name="Kuo A."/>
            <person name="Salamov A."/>
            <person name="Ahrendt S.R."/>
            <person name="Lipzen A."/>
            <person name="Sullivan W."/>
            <person name="Andreopoulos W.B."/>
            <person name="Clum A."/>
            <person name="Lindquist E."/>
            <person name="Daum C."/>
            <person name="Ramamoorthy G.K."/>
            <person name="Gryganskyi A."/>
            <person name="Culley D."/>
            <person name="Magnuson J.K."/>
            <person name="James T.Y."/>
            <person name="O'Malley M.A."/>
            <person name="Stajich J.E."/>
            <person name="Spatafora J.W."/>
            <person name="Visel A."/>
            <person name="Grigoriev I.V."/>
        </authorList>
    </citation>
    <scope>NUCLEOTIDE SEQUENCE [LARGE SCALE GENOMIC DNA]</scope>
    <source>
        <strain evidence="2 3">CBS 115471</strain>
    </source>
</reference>
<evidence type="ECO:0000256" key="1">
    <source>
        <dbReference type="SAM" id="MobiDB-lite"/>
    </source>
</evidence>
<dbReference type="EMBL" id="MCFA01000053">
    <property type="protein sequence ID" value="ORY12243.1"/>
    <property type="molecule type" value="Genomic_DNA"/>
</dbReference>
<proteinExistence type="predicted"/>
<evidence type="ECO:0000313" key="2">
    <source>
        <dbReference type="EMBL" id="ORY12243.1"/>
    </source>
</evidence>
<keyword evidence="3" id="KW-1185">Reference proteome</keyword>
<protein>
    <submittedName>
        <fullName evidence="2">Uncharacterized protein</fullName>
    </submittedName>
</protein>
<sequence>MMSCTAVAHWWLVPSNSTSGPNDTATSPRTSYSTPWTLYQAPLPVSTVRHGCVLRPISKSHSLCLRSRAQGTLIASSSLPLTLRSRIDKSSHPTQRTHPLPEIPEISTLVTLKQPWISLSTEQMPQDPPAATHPHRSPTRSRNLPKSKDELYHLIIKDR</sequence>
<feature type="region of interest" description="Disordered" evidence="1">
    <location>
        <begin position="122"/>
        <end position="150"/>
    </location>
</feature>
<evidence type="ECO:0000313" key="3">
    <source>
        <dbReference type="Proteomes" id="UP000193144"/>
    </source>
</evidence>